<dbReference type="Pfam" id="PF19278">
    <property type="entry name" value="Hydant_A_C"/>
    <property type="match status" value="1"/>
</dbReference>
<name>A0A512HBJ2_9PROT</name>
<proteinExistence type="inferred from homology"/>
<dbReference type="GO" id="GO:0006749">
    <property type="term" value="P:glutathione metabolic process"/>
    <property type="evidence" value="ECO:0007669"/>
    <property type="project" value="TreeGrafter"/>
</dbReference>
<feature type="domain" description="Acetophenone carboxylase-like C-terminal" evidence="5">
    <location>
        <begin position="509"/>
        <end position="676"/>
    </location>
</feature>
<organism evidence="6 7">
    <name type="scientific">Pararhodospirillum oryzae</name>
    <dbReference type="NCBI Taxonomy" id="478448"/>
    <lineage>
        <taxon>Bacteria</taxon>
        <taxon>Pseudomonadati</taxon>
        <taxon>Pseudomonadota</taxon>
        <taxon>Alphaproteobacteria</taxon>
        <taxon>Rhodospirillales</taxon>
        <taxon>Rhodospirillaceae</taxon>
        <taxon>Pararhodospirillum</taxon>
    </lineage>
</organism>
<keyword evidence="7" id="KW-1185">Reference proteome</keyword>
<reference evidence="6 7" key="1">
    <citation type="submission" date="2019-07" db="EMBL/GenBank/DDBJ databases">
        <title>Whole genome shotgun sequence of Rhodospirillum oryzae NBRC 107573.</title>
        <authorList>
            <person name="Hosoyama A."/>
            <person name="Uohara A."/>
            <person name="Ohji S."/>
            <person name="Ichikawa N."/>
        </authorList>
    </citation>
    <scope>NUCLEOTIDE SEQUENCE [LARGE SCALE GENOMIC DNA]</scope>
    <source>
        <strain evidence="6 7">NBRC 107573</strain>
    </source>
</reference>
<evidence type="ECO:0000256" key="1">
    <source>
        <dbReference type="ARBA" id="ARBA00010403"/>
    </source>
</evidence>
<dbReference type="InterPro" id="IPR003692">
    <property type="entry name" value="Hydantoinase_B"/>
</dbReference>
<comment type="caution">
    <text evidence="6">The sequence shown here is derived from an EMBL/GenBank/DDBJ whole genome shotgun (WGS) entry which is preliminary data.</text>
</comment>
<evidence type="ECO:0000259" key="5">
    <source>
        <dbReference type="Pfam" id="PF19278"/>
    </source>
</evidence>
<protein>
    <submittedName>
        <fullName evidence="6">N-methylhydantoinase HyuB</fullName>
    </submittedName>
</protein>
<feature type="domain" description="Hydantoinase B/oxoprolinase" evidence="3">
    <location>
        <begin position="707"/>
        <end position="1210"/>
    </location>
</feature>
<evidence type="ECO:0000313" key="6">
    <source>
        <dbReference type="EMBL" id="GEO82827.1"/>
    </source>
</evidence>
<accession>A0A512HBJ2</accession>
<evidence type="ECO:0000259" key="2">
    <source>
        <dbReference type="Pfam" id="PF01968"/>
    </source>
</evidence>
<dbReference type="PANTHER" id="PTHR11365:SF23">
    <property type="entry name" value="HYPOTHETICAL 5-OXOPROLINASE (EUROFUNG)-RELATED"/>
    <property type="match status" value="1"/>
</dbReference>
<dbReference type="RefSeq" id="WP_147164854.1">
    <property type="nucleotide sequence ID" value="NZ_BJZO01000115.1"/>
</dbReference>
<dbReference type="GO" id="GO:0005829">
    <property type="term" value="C:cytosol"/>
    <property type="evidence" value="ECO:0007669"/>
    <property type="project" value="TreeGrafter"/>
</dbReference>
<dbReference type="InterPro" id="IPR008040">
    <property type="entry name" value="Hydant_A_N"/>
</dbReference>
<dbReference type="GO" id="GO:0017168">
    <property type="term" value="F:5-oxoprolinase (ATP-hydrolyzing) activity"/>
    <property type="evidence" value="ECO:0007669"/>
    <property type="project" value="TreeGrafter"/>
</dbReference>
<gene>
    <name evidence="6" type="ORF">ROR02_29580</name>
</gene>
<feature type="domain" description="Hydantoinase/oxoprolinase N-terminal" evidence="4">
    <location>
        <begin position="16"/>
        <end position="195"/>
    </location>
</feature>
<evidence type="ECO:0000259" key="3">
    <source>
        <dbReference type="Pfam" id="PF02538"/>
    </source>
</evidence>
<dbReference type="InterPro" id="IPR045079">
    <property type="entry name" value="Oxoprolinase-like"/>
</dbReference>
<dbReference type="Pfam" id="PF05378">
    <property type="entry name" value="Hydant_A_N"/>
    <property type="match status" value="1"/>
</dbReference>
<dbReference type="Proteomes" id="UP000321567">
    <property type="component" value="Unassembled WGS sequence"/>
</dbReference>
<dbReference type="PANTHER" id="PTHR11365">
    <property type="entry name" value="5-OXOPROLINASE RELATED"/>
    <property type="match status" value="1"/>
</dbReference>
<dbReference type="InterPro" id="IPR049517">
    <property type="entry name" value="ACX-like_C"/>
</dbReference>
<dbReference type="OrthoDB" id="9759608at2"/>
<dbReference type="Pfam" id="PF01968">
    <property type="entry name" value="Hydantoinase_A"/>
    <property type="match status" value="1"/>
</dbReference>
<evidence type="ECO:0000313" key="7">
    <source>
        <dbReference type="Proteomes" id="UP000321567"/>
    </source>
</evidence>
<dbReference type="Pfam" id="PF02538">
    <property type="entry name" value="Hydantoinase_B"/>
    <property type="match status" value="1"/>
</dbReference>
<sequence length="1220" mass="128422">MTPVPTRGPAPGRWAFWIDRGGTFTDIVARDPWGNLHTCKLLSDNPGLYADAALAGIRRLMDLSPGAELPENAIEVIKMGTTVVTNALLERKGARTVLVITRGFADLPSIGDQDRPDLFARAIKLPELLHERVIEARERLTVEGHVLEALDELALRDALQAAFDDGLRTCAISFLHGYLHPVHEQKAAAIAQKIGFTQISVSHRVSPLIRFVGRTDTTIVDATLSPPLRQHIDRLSMALNGTRLLFMQSNGGLVDSGQFQGKDALLSGPAGGVIATARVAAEAGADRVIGFDMGGTSTDVSHYAGALERVFESRVGGVRLRVPMMHINTVAAGGGSVVAFDGTRLTVGPQSAGAMPGPACYRHGGPPTVTDANVVLGRVQPEYFPAVFGPDGDQPLDGEAAVQAFTTLARQMGDSRPIEVIAEAVLDLAVQNMAGAIRTLTVARGHDVTGYALCCFGGAGGQHATLVADALGIGRIVLHPLAGLLSAWGMGLADLRAMNEQSLEIPLDAEAHQALLSVWSRLETKGRQTLALQGAPLDAVRIERRAQIRYGGSDTALEVAAGSIETMTHAFLEQHRRQFGFVLDRPLVIATVIAEAIAPAEDGAAPLGAAPLPSPAPAARAARPVPPPPALAVVGLHAAGVRHPARVYARDALEPGMVIPGPALILETGATTVVDPAWQAGVMPGGILELVRRGARPVRPTVGTGADPLRLALFNARFMAIAEQMGAVLRNTAHSVNIKERLDFSCAVFDPWGALVANAPHVPVHLGSMGESVRAIRAAHLGAMGAGDVFVTNAPYNGGTHLPDLTVVTPYFHRGDILFWVASRGHHADIGGLTPGSMPPDSKTVAEEGILLDAVPLVRGGRFLENETRARLEAGPWPARNPDQNLADLRAQIAANEAGIAELNRLMAEFGPKTVRAYMGHVQDNAEEMIRRALVGLRDGTFETPMDDGSLIRVAVRVDPTARRAVIDFTGTSPQTSGNTNAPLAVTRAAVLYVLRTLVDVPIPLNEGCLKPITLIVPRGCLLNPVAPAAVVAGNVETSQMVVDALYGALGLMAGSQGTMNNITFGDDTVQYYETVCGGGGAGPDHDGASGVHTHMTNSRLTDPEILERRFPVLVDAFTLRRGSGGEGRFRGGDGVIRRLCFRKPMTAAIVSNRRNHPPHGLAGGQPGAAGVNRVERVGGQLEFLPGTTRVTLAAGDTLVVETPGGGGFGLGGDEMDPIA</sequence>
<dbReference type="EMBL" id="BJZO01000115">
    <property type="protein sequence ID" value="GEO82827.1"/>
    <property type="molecule type" value="Genomic_DNA"/>
</dbReference>
<feature type="domain" description="Hydantoinase A/oxoprolinase" evidence="2">
    <location>
        <begin position="214"/>
        <end position="497"/>
    </location>
</feature>
<dbReference type="InterPro" id="IPR002821">
    <property type="entry name" value="Hydantoinase_A"/>
</dbReference>
<comment type="similarity">
    <text evidence="1">Belongs to the oxoprolinase family.</text>
</comment>
<dbReference type="AlphaFoldDB" id="A0A512HBJ2"/>
<evidence type="ECO:0000259" key="4">
    <source>
        <dbReference type="Pfam" id="PF05378"/>
    </source>
</evidence>